<dbReference type="FunFam" id="3.40.50.300:FF:000398">
    <property type="entry name" value="Type IV pilus assembly ATPase PilB"/>
    <property type="match status" value="1"/>
</dbReference>
<dbReference type="InterPro" id="IPR001482">
    <property type="entry name" value="T2SS/T4SS_dom"/>
</dbReference>
<gene>
    <name evidence="6" type="ORF">C8D82_11345</name>
</gene>
<evidence type="ECO:0000313" key="6">
    <source>
        <dbReference type="EMBL" id="PVY41572.1"/>
    </source>
</evidence>
<protein>
    <submittedName>
        <fullName evidence="6">General secretion pathway protein E/type IV pilus assembly protein PilB</fullName>
    </submittedName>
</protein>
<reference evidence="6 7" key="1">
    <citation type="submission" date="2018-04" db="EMBL/GenBank/DDBJ databases">
        <title>Genomic Encyclopedia of Type Strains, Phase IV (KMG-IV): sequencing the most valuable type-strain genomes for metagenomic binning, comparative biology and taxonomic classification.</title>
        <authorList>
            <person name="Goeker M."/>
        </authorList>
    </citation>
    <scope>NUCLEOTIDE SEQUENCE [LARGE SCALE GENOMIC DNA]</scope>
    <source>
        <strain evidence="6 7">DSM 14823</strain>
    </source>
</reference>
<proteinExistence type="inferred from homology"/>
<dbReference type="Pfam" id="PF05157">
    <property type="entry name" value="MshEN"/>
    <property type="match status" value="1"/>
</dbReference>
<dbReference type="PANTHER" id="PTHR30258:SF1">
    <property type="entry name" value="PROTEIN TRANSPORT PROTEIN HOFB HOMOLOG"/>
    <property type="match status" value="1"/>
</dbReference>
<feature type="domain" description="Type II secretion system protein GspE N-terminal" evidence="5">
    <location>
        <begin position="62"/>
        <end position="148"/>
    </location>
</feature>
<dbReference type="PANTHER" id="PTHR30258">
    <property type="entry name" value="TYPE II SECRETION SYSTEM PROTEIN GSPE-RELATED"/>
    <property type="match status" value="1"/>
</dbReference>
<keyword evidence="3" id="KW-0067">ATP-binding</keyword>
<comment type="caution">
    <text evidence="6">The sequence shown here is derived from an EMBL/GenBank/DDBJ whole genome shotgun (WGS) entry which is preliminary data.</text>
</comment>
<dbReference type="GO" id="GO:0005524">
    <property type="term" value="F:ATP binding"/>
    <property type="evidence" value="ECO:0007669"/>
    <property type="project" value="UniProtKB-KW"/>
</dbReference>
<comment type="similarity">
    <text evidence="1">Belongs to the GSP E family.</text>
</comment>
<dbReference type="AlphaFoldDB" id="A0A2U1AYX2"/>
<evidence type="ECO:0000313" key="7">
    <source>
        <dbReference type="Proteomes" id="UP000245959"/>
    </source>
</evidence>
<dbReference type="EMBL" id="QEKH01000013">
    <property type="protein sequence ID" value="PVY41572.1"/>
    <property type="molecule type" value="Genomic_DNA"/>
</dbReference>
<evidence type="ECO:0000259" key="5">
    <source>
        <dbReference type="Pfam" id="PF05157"/>
    </source>
</evidence>
<dbReference type="Proteomes" id="UP000245959">
    <property type="component" value="Unassembled WGS sequence"/>
</dbReference>
<keyword evidence="7" id="KW-1185">Reference proteome</keyword>
<dbReference type="CDD" id="cd01129">
    <property type="entry name" value="PulE-GspE-like"/>
    <property type="match status" value="1"/>
</dbReference>
<dbReference type="FunFam" id="3.30.300.160:FF:000002">
    <property type="entry name" value="Type II secretion system protein E"/>
    <property type="match status" value="1"/>
</dbReference>
<dbReference type="InterPro" id="IPR007831">
    <property type="entry name" value="T2SS_GspE_N"/>
</dbReference>
<accession>A0A2U1AYX2</accession>
<keyword evidence="2" id="KW-0547">Nucleotide-binding</keyword>
<evidence type="ECO:0000256" key="1">
    <source>
        <dbReference type="ARBA" id="ARBA00006611"/>
    </source>
</evidence>
<dbReference type="GO" id="GO:0016887">
    <property type="term" value="F:ATP hydrolysis activity"/>
    <property type="evidence" value="ECO:0007669"/>
    <property type="project" value="TreeGrafter"/>
</dbReference>
<dbReference type="FunFam" id="3.30.450.90:FF:000001">
    <property type="entry name" value="Type II secretion system ATPase GspE"/>
    <property type="match status" value="1"/>
</dbReference>
<dbReference type="SUPFAM" id="SSF160246">
    <property type="entry name" value="EspE N-terminal domain-like"/>
    <property type="match status" value="1"/>
</dbReference>
<dbReference type="SUPFAM" id="SSF52540">
    <property type="entry name" value="P-loop containing nucleoside triphosphate hydrolases"/>
    <property type="match status" value="1"/>
</dbReference>
<dbReference type="InterPro" id="IPR037257">
    <property type="entry name" value="T2SS_E_N_sf"/>
</dbReference>
<organism evidence="6 7">
    <name type="scientific">Victivallis vadensis</name>
    <dbReference type="NCBI Taxonomy" id="172901"/>
    <lineage>
        <taxon>Bacteria</taxon>
        <taxon>Pseudomonadati</taxon>
        <taxon>Lentisphaerota</taxon>
        <taxon>Lentisphaeria</taxon>
        <taxon>Victivallales</taxon>
        <taxon>Victivallaceae</taxon>
        <taxon>Victivallis</taxon>
    </lineage>
</organism>
<dbReference type="GeneID" id="78295301"/>
<evidence type="ECO:0000259" key="4">
    <source>
        <dbReference type="Pfam" id="PF00437"/>
    </source>
</evidence>
<dbReference type="Gene3D" id="3.30.300.160">
    <property type="entry name" value="Type II secretion system, protein E, N-terminal domain"/>
    <property type="match status" value="1"/>
</dbReference>
<sequence>MARDTEYVLSLLEEYGMVTPEQVAKAREEAETTGGLTDAVDILKKNGVIQEQELLAMLAQQYGMELVDISSFDIPQGVIDALGPDVVQHYRVVPVAKHDNILTVAMSDPSDMETLDTIRYILGGDVDAVVAPQSQIEKQILKHYADESEQVKHYVDDNAIGDADMIIENGENTSALGDAEADDDENAPIIRLVTMLIIDAYKMKASDIHLEPMEKRYRVRYRVDGALREVDGPPKFMQANFTSRVKIMARLDITEKRIPQDGRIQVTVGDKDIDLRVSSIPTTHGESIVMRILDKASIQLDIPKLGFYADDLEMVNRIINYPDGIFLVTGPTGSGKTTSLYAFLNTINTTSRKLITVEDPVEYQLAGINQVQVDRHVDMTFSAALRSMLRQAPNIIMVGEIRDLETAEIAINAALTGHLVFSTLHTNDAPGAITRLVDMGVKPFLVATALRAVMAQRLLRRICPECKQPYTPTKSEIKMLRLSDEYLANHQFYKGAGCKRCGNTGYKGRIGIYEIFQVTEDMARLIFANESTGVIREAARLAGMRSLREDAMRKAEAGISTLEEVIFVTLMDEN</sequence>
<name>A0A2U1AYX2_9BACT</name>
<feature type="domain" description="Bacterial type II secretion system protein E" evidence="4">
    <location>
        <begin position="184"/>
        <end position="565"/>
    </location>
</feature>
<dbReference type="Pfam" id="PF00437">
    <property type="entry name" value="T2SSE"/>
    <property type="match status" value="1"/>
</dbReference>
<dbReference type="GO" id="GO:0005886">
    <property type="term" value="C:plasma membrane"/>
    <property type="evidence" value="ECO:0007669"/>
    <property type="project" value="TreeGrafter"/>
</dbReference>
<evidence type="ECO:0000256" key="3">
    <source>
        <dbReference type="ARBA" id="ARBA00022840"/>
    </source>
</evidence>
<dbReference type="Gene3D" id="3.40.50.300">
    <property type="entry name" value="P-loop containing nucleotide triphosphate hydrolases"/>
    <property type="match status" value="1"/>
</dbReference>
<dbReference type="RefSeq" id="WP_207776102.1">
    <property type="nucleotide sequence ID" value="NZ_CAJKCJ010000088.1"/>
</dbReference>
<dbReference type="InterPro" id="IPR027417">
    <property type="entry name" value="P-loop_NTPase"/>
</dbReference>
<evidence type="ECO:0000256" key="2">
    <source>
        <dbReference type="ARBA" id="ARBA00022741"/>
    </source>
</evidence>
<dbReference type="Gene3D" id="3.30.450.90">
    <property type="match status" value="1"/>
</dbReference>